<sequence length="398" mass="47070">MIPVIGNKFNNQNMNGKVESFVKEIEKSALDKSFSRLTISNAKDKKSDLKKVLIKLAEIKGQIKLSFVYRHTTKDITKNYDMIEWLSIISGLFDSFYDAIIFKTDENIELKSNEKWAKIIRSKASNESAPDFSHNIEKIRMIETKGNIYLRELGVLNSAWEIRQEMNSKFRQIDKYIEIFDNLVKWADLPHDVSVMDMWSGKWYLTFAVHDYLLRNNFSPNTIWVEFRKDMVEKCNSVARKSGFDWLTFREWTILNTQIDKNDILIALHACDTATDEAIHKWIISASKLIICAPCCHKQIRKEFNVNNDFSSFLKHWILEERQAELITDAIRSLILEMYWYKTKVFEFISLEHTAKNIMIVWQKSNDKADRVQISKKIQSIKDFYWIKVHHLEKLLWI</sequence>
<dbReference type="PANTHER" id="PTHR13369">
    <property type="match status" value="1"/>
</dbReference>
<dbReference type="PANTHER" id="PTHR13369:SF3">
    <property type="entry name" value="METHYLTRANSFERASE DOMAIN-CONTAINING PROTEIN"/>
    <property type="match status" value="1"/>
</dbReference>
<reference evidence="2" key="1">
    <citation type="journal article" date="2012" name="Science">
        <title>Fermentation, hydrogen, and sulfur metabolism in multiple uncultivated bacterial phyla.</title>
        <authorList>
            <person name="Wrighton K.C."/>
            <person name="Thomas B.C."/>
            <person name="Sharon I."/>
            <person name="Miller C.S."/>
            <person name="Castelle C.J."/>
            <person name="VerBerkmoes N.C."/>
            <person name="Wilkins M.J."/>
            <person name="Hettich R.L."/>
            <person name="Lipton M.S."/>
            <person name="Williams K.H."/>
            <person name="Long P.E."/>
            <person name="Banfield J.F."/>
        </authorList>
    </citation>
    <scope>NUCLEOTIDE SEQUENCE [LARGE SCALE GENOMIC DNA]</scope>
</reference>
<organism evidence="2">
    <name type="scientific">uncultured bacterium</name>
    <name type="common">gcode 4</name>
    <dbReference type="NCBI Taxonomy" id="1234023"/>
    <lineage>
        <taxon>Bacteria</taxon>
        <taxon>environmental samples</taxon>
    </lineage>
</organism>
<evidence type="ECO:0000313" key="2">
    <source>
        <dbReference type="EMBL" id="EKE29687.1"/>
    </source>
</evidence>
<dbReference type="Pfam" id="PF13679">
    <property type="entry name" value="Methyltransf_32"/>
    <property type="match status" value="1"/>
</dbReference>
<evidence type="ECO:0000259" key="1">
    <source>
        <dbReference type="Pfam" id="PF13679"/>
    </source>
</evidence>
<proteinExistence type="predicted"/>
<dbReference type="GO" id="GO:0005737">
    <property type="term" value="C:cytoplasm"/>
    <property type="evidence" value="ECO:0007669"/>
    <property type="project" value="TreeGrafter"/>
</dbReference>
<comment type="caution">
    <text evidence="2">The sequence shown here is derived from an EMBL/GenBank/DDBJ whole genome shotgun (WGS) entry which is preliminary data.</text>
</comment>
<dbReference type="EMBL" id="AMFJ01000120">
    <property type="protein sequence ID" value="EKE29687.1"/>
    <property type="molecule type" value="Genomic_DNA"/>
</dbReference>
<accession>K2G608</accession>
<dbReference type="AlphaFoldDB" id="K2G608"/>
<feature type="domain" description="Methyltransferase" evidence="1">
    <location>
        <begin position="169"/>
        <end position="302"/>
    </location>
</feature>
<gene>
    <name evidence="2" type="ORF">ACD_2C00120G0002</name>
</gene>
<protein>
    <recommendedName>
        <fullName evidence="1">Methyltransferase domain-containing protein</fullName>
    </recommendedName>
</protein>
<dbReference type="InterPro" id="IPR025714">
    <property type="entry name" value="Methyltranfer_dom"/>
</dbReference>
<dbReference type="InterPro" id="IPR029063">
    <property type="entry name" value="SAM-dependent_MTases_sf"/>
</dbReference>
<name>K2G608_9BACT</name>
<dbReference type="SUPFAM" id="SSF53335">
    <property type="entry name" value="S-adenosyl-L-methionine-dependent methyltransferases"/>
    <property type="match status" value="1"/>
</dbReference>